<evidence type="ECO:0000313" key="2">
    <source>
        <dbReference type="EMBL" id="MFB9757041.1"/>
    </source>
</evidence>
<feature type="compositionally biased region" description="Basic and acidic residues" evidence="1">
    <location>
        <begin position="37"/>
        <end position="67"/>
    </location>
</feature>
<evidence type="ECO:0000256" key="1">
    <source>
        <dbReference type="SAM" id="MobiDB-lite"/>
    </source>
</evidence>
<organism evidence="2 3">
    <name type="scientific">Ectobacillus funiculus</name>
    <dbReference type="NCBI Taxonomy" id="137993"/>
    <lineage>
        <taxon>Bacteria</taxon>
        <taxon>Bacillati</taxon>
        <taxon>Bacillota</taxon>
        <taxon>Bacilli</taxon>
        <taxon>Bacillales</taxon>
        <taxon>Bacillaceae</taxon>
        <taxon>Ectobacillus</taxon>
    </lineage>
</organism>
<proteinExistence type="predicted"/>
<feature type="region of interest" description="Disordered" evidence="1">
    <location>
        <begin position="25"/>
        <end position="67"/>
    </location>
</feature>
<sequence>MEPNQPGNKEMPDFKELEDRVIAEPAHSPSLVIQTKLDPKNVKEDNPYYRNEEKTDDRKFQEYFEGK</sequence>
<reference evidence="2 3" key="1">
    <citation type="submission" date="2024-09" db="EMBL/GenBank/DDBJ databases">
        <authorList>
            <person name="Sun Q."/>
            <person name="Mori K."/>
        </authorList>
    </citation>
    <scope>NUCLEOTIDE SEQUENCE [LARGE SCALE GENOMIC DNA]</scope>
    <source>
        <strain evidence="2 3">JCM 11201</strain>
    </source>
</reference>
<protein>
    <submittedName>
        <fullName evidence="2">Uncharacterized protein</fullName>
    </submittedName>
</protein>
<accession>A0ABV5WA60</accession>
<comment type="caution">
    <text evidence="2">The sequence shown here is derived from an EMBL/GenBank/DDBJ whole genome shotgun (WGS) entry which is preliminary data.</text>
</comment>
<dbReference type="Proteomes" id="UP001589609">
    <property type="component" value="Unassembled WGS sequence"/>
</dbReference>
<gene>
    <name evidence="2" type="ORF">ACFFMS_00525</name>
</gene>
<name>A0ABV5WA60_9BACI</name>
<evidence type="ECO:0000313" key="3">
    <source>
        <dbReference type="Proteomes" id="UP001589609"/>
    </source>
</evidence>
<keyword evidence="3" id="KW-1185">Reference proteome</keyword>
<dbReference type="EMBL" id="JBHMAF010000003">
    <property type="protein sequence ID" value="MFB9757041.1"/>
    <property type="molecule type" value="Genomic_DNA"/>
</dbReference>
<dbReference type="RefSeq" id="WP_129726108.1">
    <property type="nucleotide sequence ID" value="NZ_JAPCYI010000001.1"/>
</dbReference>